<protein>
    <submittedName>
        <fullName evidence="2">Competence protein ComEA</fullName>
    </submittedName>
</protein>
<proteinExistence type="predicted"/>
<dbReference type="InterPro" id="IPR051675">
    <property type="entry name" value="Endo/Exo/Phosphatase_dom_1"/>
</dbReference>
<gene>
    <name evidence="2" type="ORF">SAMN05878282_103143</name>
</gene>
<dbReference type="PANTHER" id="PTHR21180">
    <property type="entry name" value="ENDONUCLEASE/EXONUCLEASE/PHOSPHATASE FAMILY DOMAIN-CONTAINING PROTEIN 1"/>
    <property type="match status" value="1"/>
</dbReference>
<evidence type="ECO:0000313" key="2">
    <source>
        <dbReference type="EMBL" id="SIQ31553.1"/>
    </source>
</evidence>
<dbReference type="NCBIfam" id="TIGR00426">
    <property type="entry name" value="competence protein ComEA helix-hairpin-helix repeat region"/>
    <property type="match status" value="1"/>
</dbReference>
<dbReference type="PANTHER" id="PTHR21180:SF32">
    <property type="entry name" value="ENDONUCLEASE_EXONUCLEASE_PHOSPHATASE FAMILY DOMAIN-CONTAINING PROTEIN 1"/>
    <property type="match status" value="1"/>
</dbReference>
<dbReference type="GO" id="GO:0015628">
    <property type="term" value="P:protein secretion by the type II secretion system"/>
    <property type="evidence" value="ECO:0007669"/>
    <property type="project" value="TreeGrafter"/>
</dbReference>
<feature type="chain" id="PRO_5012252733" evidence="1">
    <location>
        <begin position="24"/>
        <end position="106"/>
    </location>
</feature>
<dbReference type="AlphaFoldDB" id="A0A1N6RRS2"/>
<accession>A0A1N6RRS2</accession>
<reference evidence="2 3" key="1">
    <citation type="submission" date="2017-01" db="EMBL/GenBank/DDBJ databases">
        <authorList>
            <person name="Mah S.A."/>
            <person name="Swanson W.J."/>
            <person name="Moy G.W."/>
            <person name="Vacquier V.D."/>
        </authorList>
    </citation>
    <scope>NUCLEOTIDE SEQUENCE [LARGE SCALE GENOMIC DNA]</scope>
    <source>
        <strain evidence="2 3">RU36E</strain>
    </source>
</reference>
<dbReference type="InterPro" id="IPR010994">
    <property type="entry name" value="RuvA_2-like"/>
</dbReference>
<evidence type="ECO:0000256" key="1">
    <source>
        <dbReference type="SAM" id="SignalP"/>
    </source>
</evidence>
<dbReference type="RefSeq" id="WP_076426128.1">
    <property type="nucleotide sequence ID" value="NZ_FTMP01000003.1"/>
</dbReference>
<organism evidence="2 3">
    <name type="scientific">Aquipseudomonas alcaligenes</name>
    <name type="common">Pseudomonas alcaligenes</name>
    <dbReference type="NCBI Taxonomy" id="43263"/>
    <lineage>
        <taxon>Bacteria</taxon>
        <taxon>Pseudomonadati</taxon>
        <taxon>Pseudomonadota</taxon>
        <taxon>Gammaproteobacteria</taxon>
        <taxon>Pseudomonadales</taxon>
        <taxon>Pseudomonadaceae</taxon>
        <taxon>Aquipseudomonas</taxon>
    </lineage>
</organism>
<dbReference type="SUPFAM" id="SSF47781">
    <property type="entry name" value="RuvA domain 2-like"/>
    <property type="match status" value="1"/>
</dbReference>
<dbReference type="Gene3D" id="1.10.150.320">
    <property type="entry name" value="Photosystem II 12 kDa extrinsic protein"/>
    <property type="match status" value="1"/>
</dbReference>
<dbReference type="Proteomes" id="UP000185841">
    <property type="component" value="Unassembled WGS sequence"/>
</dbReference>
<dbReference type="EMBL" id="FTMP01000003">
    <property type="protein sequence ID" value="SIQ31553.1"/>
    <property type="molecule type" value="Genomic_DNA"/>
</dbReference>
<dbReference type="GO" id="GO:0015627">
    <property type="term" value="C:type II protein secretion system complex"/>
    <property type="evidence" value="ECO:0007669"/>
    <property type="project" value="TreeGrafter"/>
</dbReference>
<keyword evidence="1" id="KW-0732">Signal</keyword>
<evidence type="ECO:0000313" key="3">
    <source>
        <dbReference type="Proteomes" id="UP000185841"/>
    </source>
</evidence>
<name>A0A1N6RRS2_AQUAC</name>
<feature type="signal peptide" evidence="1">
    <location>
        <begin position="1"/>
        <end position="23"/>
    </location>
</feature>
<dbReference type="InterPro" id="IPR004509">
    <property type="entry name" value="Competence_ComEA_HhH"/>
</dbReference>
<sequence>MLKKKIAVLLLSCMASLPIAVSAAESAKAPGVAVEATQAEVSSVNINTADLDVLQSELVGVGKVKAQAIIDHRNANGPFASVDELLEVKGIGAVILEKNRDRMSVN</sequence>
<dbReference type="Pfam" id="PF12836">
    <property type="entry name" value="HHH_3"/>
    <property type="match status" value="1"/>
</dbReference>